<feature type="transmembrane region" description="Helical" evidence="8">
    <location>
        <begin position="20"/>
        <end position="45"/>
    </location>
</feature>
<dbReference type="InterPro" id="IPR025857">
    <property type="entry name" value="MacB_PCD"/>
</dbReference>
<dbReference type="EMBL" id="JAGQHS010000045">
    <property type="protein sequence ID" value="MCA9756205.1"/>
    <property type="molecule type" value="Genomic_DNA"/>
</dbReference>
<evidence type="ECO:0000313" key="12">
    <source>
        <dbReference type="Proteomes" id="UP000739538"/>
    </source>
</evidence>
<organism evidence="11 12">
    <name type="scientific">Eiseniibacteriota bacterium</name>
    <dbReference type="NCBI Taxonomy" id="2212470"/>
    <lineage>
        <taxon>Bacteria</taxon>
        <taxon>Candidatus Eiseniibacteriota</taxon>
    </lineage>
</organism>
<dbReference type="NCBIfam" id="TIGR02212">
    <property type="entry name" value="lolCE"/>
    <property type="match status" value="1"/>
</dbReference>
<name>A0A956NBJ1_UNCEI</name>
<feature type="domain" description="MacB-like periplasmic core" evidence="10">
    <location>
        <begin position="24"/>
        <end position="246"/>
    </location>
</feature>
<protein>
    <submittedName>
        <fullName evidence="11">Lipoprotein-releasing ABC transporter permease subunit</fullName>
    </submittedName>
</protein>
<keyword evidence="11" id="KW-0449">Lipoprotein</keyword>
<feature type="transmembrane region" description="Helical" evidence="8">
    <location>
        <begin position="276"/>
        <end position="301"/>
    </location>
</feature>
<dbReference type="GO" id="GO:0044874">
    <property type="term" value="P:lipoprotein localization to outer membrane"/>
    <property type="evidence" value="ECO:0007669"/>
    <property type="project" value="TreeGrafter"/>
</dbReference>
<comment type="similarity">
    <text evidence="2">Belongs to the ABC-4 integral membrane protein family. LolC/E subfamily.</text>
</comment>
<keyword evidence="6 8" id="KW-1133">Transmembrane helix</keyword>
<evidence type="ECO:0000259" key="10">
    <source>
        <dbReference type="Pfam" id="PF12704"/>
    </source>
</evidence>
<keyword evidence="4" id="KW-1003">Cell membrane</keyword>
<evidence type="ECO:0000256" key="7">
    <source>
        <dbReference type="ARBA" id="ARBA00023136"/>
    </source>
</evidence>
<proteinExistence type="inferred from homology"/>
<gene>
    <name evidence="11" type="ORF">KDA27_10405</name>
</gene>
<evidence type="ECO:0000256" key="2">
    <source>
        <dbReference type="ARBA" id="ARBA00005236"/>
    </source>
</evidence>
<evidence type="ECO:0000256" key="8">
    <source>
        <dbReference type="SAM" id="Phobius"/>
    </source>
</evidence>
<dbReference type="Proteomes" id="UP000739538">
    <property type="component" value="Unassembled WGS sequence"/>
</dbReference>
<dbReference type="InterPro" id="IPR003838">
    <property type="entry name" value="ABC3_permease_C"/>
</dbReference>
<keyword evidence="7 8" id="KW-0472">Membrane</keyword>
<comment type="subcellular location">
    <subcellularLocation>
        <location evidence="1">Cell membrane</location>
        <topology evidence="1">Multi-pass membrane protein</topology>
    </subcellularLocation>
</comment>
<evidence type="ECO:0000313" key="11">
    <source>
        <dbReference type="EMBL" id="MCA9756205.1"/>
    </source>
</evidence>
<dbReference type="PANTHER" id="PTHR30489">
    <property type="entry name" value="LIPOPROTEIN-RELEASING SYSTEM TRANSMEMBRANE PROTEIN LOLE"/>
    <property type="match status" value="1"/>
</dbReference>
<accession>A0A956NBJ1</accession>
<evidence type="ECO:0000256" key="4">
    <source>
        <dbReference type="ARBA" id="ARBA00022475"/>
    </source>
</evidence>
<dbReference type="InterPro" id="IPR011925">
    <property type="entry name" value="LolCE_TM"/>
</dbReference>
<evidence type="ECO:0000256" key="6">
    <source>
        <dbReference type="ARBA" id="ARBA00022989"/>
    </source>
</evidence>
<evidence type="ECO:0000256" key="5">
    <source>
        <dbReference type="ARBA" id="ARBA00022692"/>
    </source>
</evidence>
<feature type="transmembrane region" description="Helical" evidence="8">
    <location>
        <begin position="321"/>
        <end position="351"/>
    </location>
</feature>
<dbReference type="InterPro" id="IPR051447">
    <property type="entry name" value="Lipoprotein-release_system"/>
</dbReference>
<feature type="transmembrane region" description="Helical" evidence="8">
    <location>
        <begin position="378"/>
        <end position="398"/>
    </location>
</feature>
<dbReference type="GO" id="GO:0098797">
    <property type="term" value="C:plasma membrane protein complex"/>
    <property type="evidence" value="ECO:0007669"/>
    <property type="project" value="TreeGrafter"/>
</dbReference>
<dbReference type="AlphaFoldDB" id="A0A956NBJ1"/>
<keyword evidence="5 8" id="KW-0812">Transmembrane</keyword>
<reference evidence="11" key="2">
    <citation type="journal article" date="2021" name="Microbiome">
        <title>Successional dynamics and alternative stable states in a saline activated sludge microbial community over 9 years.</title>
        <authorList>
            <person name="Wang Y."/>
            <person name="Ye J."/>
            <person name="Ju F."/>
            <person name="Liu L."/>
            <person name="Boyd J.A."/>
            <person name="Deng Y."/>
            <person name="Parks D.H."/>
            <person name="Jiang X."/>
            <person name="Yin X."/>
            <person name="Woodcroft B.J."/>
            <person name="Tyson G.W."/>
            <person name="Hugenholtz P."/>
            <person name="Polz M.F."/>
            <person name="Zhang T."/>
        </authorList>
    </citation>
    <scope>NUCLEOTIDE SEQUENCE</scope>
    <source>
        <strain evidence="11">HKST-UBA02</strain>
    </source>
</reference>
<comment type="caution">
    <text evidence="11">The sequence shown here is derived from an EMBL/GenBank/DDBJ whole genome shotgun (WGS) entry which is preliminary data.</text>
</comment>
<dbReference type="Pfam" id="PF12704">
    <property type="entry name" value="MacB_PCD"/>
    <property type="match status" value="1"/>
</dbReference>
<evidence type="ECO:0000259" key="9">
    <source>
        <dbReference type="Pfam" id="PF02687"/>
    </source>
</evidence>
<keyword evidence="3" id="KW-0813">Transport</keyword>
<evidence type="ECO:0000256" key="1">
    <source>
        <dbReference type="ARBA" id="ARBA00004651"/>
    </source>
</evidence>
<dbReference type="GO" id="GO:0042953">
    <property type="term" value="P:lipoprotein transport"/>
    <property type="evidence" value="ECO:0007669"/>
    <property type="project" value="InterPro"/>
</dbReference>
<dbReference type="Pfam" id="PF02687">
    <property type="entry name" value="FtsX"/>
    <property type="match status" value="1"/>
</dbReference>
<feature type="domain" description="ABC3 transporter permease C-terminal" evidence="9">
    <location>
        <begin position="280"/>
        <end position="405"/>
    </location>
</feature>
<dbReference type="PANTHER" id="PTHR30489:SF0">
    <property type="entry name" value="LIPOPROTEIN-RELEASING SYSTEM TRANSMEMBRANE PROTEIN LOLE"/>
    <property type="match status" value="1"/>
</dbReference>
<sequence>MYELFVARRYLVPKRGKGFLSLITWISIGGVCLGVLALVVVLAVMNGFENEVKSRIVGSNAHAFVLRFGTEGLDDPDKVLETCEANPEVVAASPFILGKALVSHGRGSDGAAIKGVDFSRESEVTEILKYVEKAPGIPLELKPAEGELPGIILGVHIADNLQANAGDTIQLLSPRAGSSSPFGFVPKVGNFRLVGVFRSGMYEYDASFAYVDLTQAQSFFGMGSRVSGVELKVKDMYRAPQVADAVLKALGGFPYRVNDWIQMNSNLFSWMQMEKVVMFVILGLIVLIAAFNITGALIMLVNEKRRDIGILRSLGATAHEVRTIFVLEGFVIGLLGIVLGTTGGLVLCYLLDRYQFIKLPGDVYFIDTLPVDVQALDVVAVLAAVLVIVVVSTLYPAYKAAQLDPVDAIRYEG</sequence>
<reference evidence="11" key="1">
    <citation type="submission" date="2020-04" db="EMBL/GenBank/DDBJ databases">
        <authorList>
            <person name="Zhang T."/>
        </authorList>
    </citation>
    <scope>NUCLEOTIDE SEQUENCE</scope>
    <source>
        <strain evidence="11">HKST-UBA02</strain>
    </source>
</reference>
<evidence type="ECO:0000256" key="3">
    <source>
        <dbReference type="ARBA" id="ARBA00022448"/>
    </source>
</evidence>